<dbReference type="Gene3D" id="3.40.50.720">
    <property type="entry name" value="NAD(P)-binding Rossmann-like Domain"/>
    <property type="match status" value="2"/>
</dbReference>
<reference evidence="8" key="1">
    <citation type="journal article" date="2019" name="Int. J. Syst. Evol. Microbiol.">
        <title>The Global Catalogue of Microorganisms (GCM) 10K type strain sequencing project: providing services to taxonomists for standard genome sequencing and annotation.</title>
        <authorList>
            <consortium name="The Broad Institute Genomics Platform"/>
            <consortium name="The Broad Institute Genome Sequencing Center for Infectious Disease"/>
            <person name="Wu L."/>
            <person name="Ma J."/>
        </authorList>
    </citation>
    <scope>NUCLEOTIDE SEQUENCE [LARGE SCALE GENOMIC DNA]</scope>
    <source>
        <strain evidence="8">CGMCC 1.14993</strain>
    </source>
</reference>
<evidence type="ECO:0000256" key="4">
    <source>
        <dbReference type="RuleBase" id="RU003719"/>
    </source>
</evidence>
<evidence type="ECO:0000313" key="8">
    <source>
        <dbReference type="Proteomes" id="UP000626244"/>
    </source>
</evidence>
<dbReference type="GO" id="GO:0016616">
    <property type="term" value="F:oxidoreductase activity, acting on the CH-OH group of donors, NAD or NADP as acceptor"/>
    <property type="evidence" value="ECO:0007669"/>
    <property type="project" value="InterPro"/>
</dbReference>
<dbReference type="Proteomes" id="UP000626244">
    <property type="component" value="Unassembled WGS sequence"/>
</dbReference>
<dbReference type="Pfam" id="PF00389">
    <property type="entry name" value="2-Hacid_dh"/>
    <property type="match status" value="1"/>
</dbReference>
<sequence length="323" mass="35264">MANIFVAGKIPEKAEEILKGNDITIFTGEGLITEDELCESVKNADAILSLLSTPITKNVIDAAKNVKIIANYGAGFNNIDVEYATSKGIHVTNTPFVSTDATAELTLAILLAVSRRVVEGDELCRTTGFDGWAPLFFRGTEVSGKTLGIFGFGNIGQAVAKRANAFNMKVLYTQPRRLSPEIEQQFNATYVSFDDLLKESDFISLHSPYKPELHHLFGEEEFAKMKKTAFFINPARGTLVNEAELVNALKNGVIAGAALDVFEFEPTITEELKTLSNVVLTPHIGNATYETREAMSEVAAKNIIEVINGRNPISAVNEIFVKN</sequence>
<comment type="caution">
    <text evidence="7">The sequence shown here is derived from an EMBL/GenBank/DDBJ whole genome shotgun (WGS) entry which is preliminary data.</text>
</comment>
<protein>
    <submittedName>
        <fullName evidence="7">Glycerate dehydrogenase</fullName>
    </submittedName>
</protein>
<keyword evidence="3" id="KW-0520">NAD</keyword>
<evidence type="ECO:0000313" key="7">
    <source>
        <dbReference type="EMBL" id="GGI15981.1"/>
    </source>
</evidence>
<organism evidence="7 8">
    <name type="scientific">Gottfriedia solisilvae</name>
    <dbReference type="NCBI Taxonomy" id="1516104"/>
    <lineage>
        <taxon>Bacteria</taxon>
        <taxon>Bacillati</taxon>
        <taxon>Bacillota</taxon>
        <taxon>Bacilli</taxon>
        <taxon>Bacillales</taxon>
        <taxon>Bacillaceae</taxon>
        <taxon>Gottfriedia</taxon>
    </lineage>
</organism>
<dbReference type="AlphaFoldDB" id="A0A8J3F3S9"/>
<dbReference type="GO" id="GO:0051287">
    <property type="term" value="F:NAD binding"/>
    <property type="evidence" value="ECO:0007669"/>
    <property type="project" value="InterPro"/>
</dbReference>
<dbReference type="EMBL" id="BMHB01000002">
    <property type="protein sequence ID" value="GGI15981.1"/>
    <property type="molecule type" value="Genomic_DNA"/>
</dbReference>
<evidence type="ECO:0000256" key="3">
    <source>
        <dbReference type="ARBA" id="ARBA00023027"/>
    </source>
</evidence>
<dbReference type="CDD" id="cd12178">
    <property type="entry name" value="2-Hacid_dh_13"/>
    <property type="match status" value="1"/>
</dbReference>
<comment type="similarity">
    <text evidence="1 4">Belongs to the D-isomer specific 2-hydroxyacid dehydrogenase family.</text>
</comment>
<dbReference type="InterPro" id="IPR006139">
    <property type="entry name" value="D-isomer_2_OHA_DH_cat_dom"/>
</dbReference>
<dbReference type="SUPFAM" id="SSF52283">
    <property type="entry name" value="Formate/glycerate dehydrogenase catalytic domain-like"/>
    <property type="match status" value="1"/>
</dbReference>
<dbReference type="FunFam" id="3.40.50.720:FF:000203">
    <property type="entry name" value="D-3-phosphoglycerate dehydrogenase (SerA)"/>
    <property type="match status" value="1"/>
</dbReference>
<keyword evidence="2 4" id="KW-0560">Oxidoreductase</keyword>
<dbReference type="InterPro" id="IPR050857">
    <property type="entry name" value="D-2-hydroxyacid_DH"/>
</dbReference>
<dbReference type="PANTHER" id="PTHR42789:SF1">
    <property type="entry name" value="D-ISOMER SPECIFIC 2-HYDROXYACID DEHYDROGENASE FAMILY PROTEIN (AFU_ORTHOLOGUE AFUA_6G10090)"/>
    <property type="match status" value="1"/>
</dbReference>
<dbReference type="InterPro" id="IPR006140">
    <property type="entry name" value="D-isomer_DH_NAD-bd"/>
</dbReference>
<dbReference type="Pfam" id="PF02826">
    <property type="entry name" value="2-Hacid_dh_C"/>
    <property type="match status" value="1"/>
</dbReference>
<feature type="domain" description="D-isomer specific 2-hydroxyacid dehydrogenase NAD-binding" evidence="6">
    <location>
        <begin position="107"/>
        <end position="285"/>
    </location>
</feature>
<evidence type="ECO:0000259" key="5">
    <source>
        <dbReference type="Pfam" id="PF00389"/>
    </source>
</evidence>
<dbReference type="RefSeq" id="WP_088000593.1">
    <property type="nucleotide sequence ID" value="NZ_BMHB01000002.1"/>
</dbReference>
<dbReference type="PROSITE" id="PS00671">
    <property type="entry name" value="D_2_HYDROXYACID_DH_3"/>
    <property type="match status" value="1"/>
</dbReference>
<keyword evidence="8" id="KW-1185">Reference proteome</keyword>
<feature type="domain" description="D-isomer specific 2-hydroxyacid dehydrogenase catalytic" evidence="5">
    <location>
        <begin position="5"/>
        <end position="317"/>
    </location>
</feature>
<dbReference type="InterPro" id="IPR029753">
    <property type="entry name" value="D-isomer_DH_CS"/>
</dbReference>
<evidence type="ECO:0000259" key="6">
    <source>
        <dbReference type="Pfam" id="PF02826"/>
    </source>
</evidence>
<name>A0A8J3F3S9_9BACI</name>
<dbReference type="SUPFAM" id="SSF51735">
    <property type="entry name" value="NAD(P)-binding Rossmann-fold domains"/>
    <property type="match status" value="1"/>
</dbReference>
<dbReference type="InterPro" id="IPR036291">
    <property type="entry name" value="NAD(P)-bd_dom_sf"/>
</dbReference>
<gene>
    <name evidence="7" type="primary">serA</name>
    <name evidence="7" type="ORF">GCM10007380_30680</name>
</gene>
<accession>A0A8J3F3S9</accession>
<proteinExistence type="inferred from homology"/>
<dbReference type="PANTHER" id="PTHR42789">
    <property type="entry name" value="D-ISOMER SPECIFIC 2-HYDROXYACID DEHYDROGENASE FAMILY PROTEIN (AFU_ORTHOLOGUE AFUA_6G10090)"/>
    <property type="match status" value="1"/>
</dbReference>
<dbReference type="OrthoDB" id="9805416at2"/>
<evidence type="ECO:0000256" key="2">
    <source>
        <dbReference type="ARBA" id="ARBA00023002"/>
    </source>
</evidence>
<evidence type="ECO:0000256" key="1">
    <source>
        <dbReference type="ARBA" id="ARBA00005854"/>
    </source>
</evidence>